<organism evidence="4">
    <name type="scientific">Darwinula stevensoni</name>
    <dbReference type="NCBI Taxonomy" id="69355"/>
    <lineage>
        <taxon>Eukaryota</taxon>
        <taxon>Metazoa</taxon>
        <taxon>Ecdysozoa</taxon>
        <taxon>Arthropoda</taxon>
        <taxon>Crustacea</taxon>
        <taxon>Oligostraca</taxon>
        <taxon>Ostracoda</taxon>
        <taxon>Podocopa</taxon>
        <taxon>Podocopida</taxon>
        <taxon>Darwinulocopina</taxon>
        <taxon>Darwinuloidea</taxon>
        <taxon>Darwinulidae</taxon>
        <taxon>Darwinula</taxon>
    </lineage>
</organism>
<dbReference type="InterPro" id="IPR040171">
    <property type="entry name" value="USBP1-like"/>
</dbReference>
<feature type="domain" description="Harmonin-binding protein USHBP1 PDZ-binding" evidence="3">
    <location>
        <begin position="332"/>
        <end position="395"/>
    </location>
</feature>
<evidence type="ECO:0000259" key="3">
    <source>
        <dbReference type="Pfam" id="PF10506"/>
    </source>
</evidence>
<dbReference type="OrthoDB" id="6256369at2759"/>
<feature type="coiled-coil region" evidence="1">
    <location>
        <begin position="535"/>
        <end position="562"/>
    </location>
</feature>
<dbReference type="PANTHER" id="PTHR23347">
    <property type="entry name" value="COLORECTAL MUTANT CANCER PROTEIN MCC PROTEIN -RELATED"/>
    <property type="match status" value="1"/>
</dbReference>
<feature type="coiled-coil region" evidence="1">
    <location>
        <begin position="16"/>
        <end position="43"/>
    </location>
</feature>
<dbReference type="PANTHER" id="PTHR23347:SF6">
    <property type="entry name" value="FI17904P1"/>
    <property type="match status" value="1"/>
</dbReference>
<evidence type="ECO:0000313" key="4">
    <source>
        <dbReference type="EMBL" id="CAD7244958.1"/>
    </source>
</evidence>
<keyword evidence="1" id="KW-0175">Coiled coil</keyword>
<feature type="compositionally biased region" description="Acidic residues" evidence="2">
    <location>
        <begin position="134"/>
        <end position="144"/>
    </location>
</feature>
<dbReference type="InterPro" id="IPR019536">
    <property type="entry name" value="USHBP1_PDZ-bd"/>
</dbReference>
<proteinExistence type="predicted"/>
<accession>A0A7R8X6J7</accession>
<feature type="coiled-coil region" evidence="1">
    <location>
        <begin position="323"/>
        <end position="357"/>
    </location>
</feature>
<feature type="region of interest" description="Disordered" evidence="2">
    <location>
        <begin position="167"/>
        <end position="191"/>
    </location>
</feature>
<sequence length="733" mass="82529">MSLLHLAAVTGQRAELLELSSRLQVLSRDKENLTKALAKAQVSLVKVLARDEDRLALYGADTFLIQNEKVEMAHRYEARLTELHSVIAELGRKQEAHQASMIQEEELEEVEEVEEVEELEDQLEDHLENRLEEQLEEQEAEEEEPNCKESEDCAEKDEFRIPQPLEAAAASSPAAHLNEGTLGSSEREEGEAERLRSSLDILRRENAFLRKKVRDILSPHVRVSIIVILRTFLLLCGKLFELEPAGEEERTGGVELVTRVAERIRLRRVEQGDKHLSGSDISAFGGVSSTRMAEHLAEDIRKDSSTQELFNALAGCALPEMQVKEFEVELERLNAKMEHLRAENDVLSLTLEETKSQCNHLSVLLGRYESNCTALRLALTCTEQVVEAYEALLGLLESELGMLMANCRLAGVLGSRSSDEDAQETLKKAVHGKAHKENAAQRVLVSLATADRLYPSPSRTSIGSTGSGSSGGRSDGMGGGGEDKQLRAHISRLRREKKRILSTVVDDLECPPLHTTDSSELPPTHFEAHKIDLENAILLQELAGLKEEKAELKAQLYLMEKEKSSLDLRLEGKETHENVLRTQIQLLHAELRETKDPSARQTHDGVEDQVCRMSEAEKHRKLIESMRKERRLRTKVSELTNLLEKLNRNCELRLQQSSEFTADLKRANAALMQAIERCKRRTEGKNKRLERQMLTLVETHAAQIRSMKGKISYLEERLAHRASHPSLASETEL</sequence>
<keyword evidence="5" id="KW-1185">Reference proteome</keyword>
<dbReference type="EMBL" id="CAJPEV010000744">
    <property type="protein sequence ID" value="CAG0888175.1"/>
    <property type="molecule type" value="Genomic_DNA"/>
</dbReference>
<dbReference type="Proteomes" id="UP000677054">
    <property type="component" value="Unassembled WGS sequence"/>
</dbReference>
<evidence type="ECO:0000313" key="5">
    <source>
        <dbReference type="Proteomes" id="UP000677054"/>
    </source>
</evidence>
<name>A0A7R8X6J7_9CRUS</name>
<dbReference type="EMBL" id="LR900261">
    <property type="protein sequence ID" value="CAD7244958.1"/>
    <property type="molecule type" value="Genomic_DNA"/>
</dbReference>
<evidence type="ECO:0000256" key="2">
    <source>
        <dbReference type="SAM" id="MobiDB-lite"/>
    </source>
</evidence>
<reference evidence="4" key="1">
    <citation type="submission" date="2020-11" db="EMBL/GenBank/DDBJ databases">
        <authorList>
            <person name="Tran Van P."/>
        </authorList>
    </citation>
    <scope>NUCLEOTIDE SEQUENCE</scope>
</reference>
<feature type="compositionally biased region" description="Basic and acidic residues" evidence="2">
    <location>
        <begin position="145"/>
        <end position="154"/>
    </location>
</feature>
<dbReference type="AlphaFoldDB" id="A0A7R8X6J7"/>
<gene>
    <name evidence="4" type="ORF">DSTB1V02_LOCUS4837</name>
</gene>
<dbReference type="Pfam" id="PF10506">
    <property type="entry name" value="USHBP1_PDZ-bd"/>
    <property type="match status" value="2"/>
</dbReference>
<protein>
    <recommendedName>
        <fullName evidence="3">Harmonin-binding protein USHBP1 PDZ-binding domain-containing protein</fullName>
    </recommendedName>
</protein>
<feature type="domain" description="Harmonin-binding protein USHBP1 PDZ-binding" evidence="3">
    <location>
        <begin position="631"/>
        <end position="697"/>
    </location>
</feature>
<feature type="coiled-coil region" evidence="1">
    <location>
        <begin position="629"/>
        <end position="699"/>
    </location>
</feature>
<feature type="compositionally biased region" description="Gly residues" evidence="2">
    <location>
        <begin position="465"/>
        <end position="480"/>
    </location>
</feature>
<feature type="region of interest" description="Disordered" evidence="2">
    <location>
        <begin position="456"/>
        <end position="483"/>
    </location>
</feature>
<evidence type="ECO:0000256" key="1">
    <source>
        <dbReference type="SAM" id="Coils"/>
    </source>
</evidence>
<feature type="region of interest" description="Disordered" evidence="2">
    <location>
        <begin position="133"/>
        <end position="154"/>
    </location>
</feature>